<dbReference type="EMBL" id="JAWZYT010001218">
    <property type="protein sequence ID" value="KAK4314468.1"/>
    <property type="molecule type" value="Genomic_DNA"/>
</dbReference>
<dbReference type="AlphaFoldDB" id="A0AAE1PUM3"/>
<gene>
    <name evidence="1" type="ORF">Pmani_014173</name>
</gene>
<evidence type="ECO:0000313" key="1">
    <source>
        <dbReference type="EMBL" id="KAK4314468.1"/>
    </source>
</evidence>
<dbReference type="Proteomes" id="UP001292094">
    <property type="component" value="Unassembled WGS sequence"/>
</dbReference>
<sequence>MISVTNATNEAEQLYYRTHIRTRVIVKLTLGVVKNHQMYSSVWWRITVPVHSFDICKDCKYLSPAAQQVSHLIIMKDTLTTANPWGSAAVLWAATLYPLLPLYLHTGVTVAEGAIRVQCPAALAPAPANTT</sequence>
<protein>
    <submittedName>
        <fullName evidence="1">Uncharacterized protein</fullName>
    </submittedName>
</protein>
<accession>A0AAE1PUM3</accession>
<comment type="caution">
    <text evidence="1">The sequence shown here is derived from an EMBL/GenBank/DDBJ whole genome shotgun (WGS) entry which is preliminary data.</text>
</comment>
<evidence type="ECO:0000313" key="2">
    <source>
        <dbReference type="Proteomes" id="UP001292094"/>
    </source>
</evidence>
<proteinExistence type="predicted"/>
<name>A0AAE1PUM3_9EUCA</name>
<organism evidence="1 2">
    <name type="scientific">Petrolisthes manimaculis</name>
    <dbReference type="NCBI Taxonomy" id="1843537"/>
    <lineage>
        <taxon>Eukaryota</taxon>
        <taxon>Metazoa</taxon>
        <taxon>Ecdysozoa</taxon>
        <taxon>Arthropoda</taxon>
        <taxon>Crustacea</taxon>
        <taxon>Multicrustacea</taxon>
        <taxon>Malacostraca</taxon>
        <taxon>Eumalacostraca</taxon>
        <taxon>Eucarida</taxon>
        <taxon>Decapoda</taxon>
        <taxon>Pleocyemata</taxon>
        <taxon>Anomura</taxon>
        <taxon>Galatheoidea</taxon>
        <taxon>Porcellanidae</taxon>
        <taxon>Petrolisthes</taxon>
    </lineage>
</organism>
<keyword evidence="2" id="KW-1185">Reference proteome</keyword>
<reference evidence="1" key="1">
    <citation type="submission" date="2023-11" db="EMBL/GenBank/DDBJ databases">
        <title>Genome assemblies of two species of porcelain crab, Petrolisthes cinctipes and Petrolisthes manimaculis (Anomura: Porcellanidae).</title>
        <authorList>
            <person name="Angst P."/>
        </authorList>
    </citation>
    <scope>NUCLEOTIDE SEQUENCE</scope>
    <source>
        <strain evidence="1">PB745_02</strain>
        <tissue evidence="1">Gill</tissue>
    </source>
</reference>